<dbReference type="EMBL" id="OZ034819">
    <property type="protein sequence ID" value="CAL1396138.1"/>
    <property type="molecule type" value="Genomic_DNA"/>
</dbReference>
<evidence type="ECO:0000256" key="1">
    <source>
        <dbReference type="SAM" id="MobiDB-lite"/>
    </source>
</evidence>
<sequence length="160" mass="16140">MAATGSGGGAAGTTVGQAAVERVGPDAEGPRNGPGLLPNLKAEEIAAIRGKAKMSGYDNVVQNPCFNPMGSQPMEREMGRVQRAGGGFDRAGGADRVMVNWGPNGRTGSGLVEGIRTGAGWTEFGWTVDGWTEEGRPGAGWTTNGQIGVGGPKANPTGSG</sequence>
<keyword evidence="3" id="KW-1185">Reference proteome</keyword>
<evidence type="ECO:0000313" key="2">
    <source>
        <dbReference type="EMBL" id="CAL1396138.1"/>
    </source>
</evidence>
<protein>
    <submittedName>
        <fullName evidence="2">Uncharacterized protein</fullName>
    </submittedName>
</protein>
<gene>
    <name evidence="2" type="ORF">LTRI10_LOCUS36522</name>
</gene>
<feature type="compositionally biased region" description="Gly residues" evidence="1">
    <location>
        <begin position="1"/>
        <end position="11"/>
    </location>
</feature>
<accession>A0AAV2FD03</accession>
<dbReference type="Proteomes" id="UP001497516">
    <property type="component" value="Chromosome 6"/>
</dbReference>
<reference evidence="2 3" key="1">
    <citation type="submission" date="2024-04" db="EMBL/GenBank/DDBJ databases">
        <authorList>
            <person name="Fracassetti M."/>
        </authorList>
    </citation>
    <scope>NUCLEOTIDE SEQUENCE [LARGE SCALE GENOMIC DNA]</scope>
</reference>
<evidence type="ECO:0000313" key="3">
    <source>
        <dbReference type="Proteomes" id="UP001497516"/>
    </source>
</evidence>
<organism evidence="2 3">
    <name type="scientific">Linum trigynum</name>
    <dbReference type="NCBI Taxonomy" id="586398"/>
    <lineage>
        <taxon>Eukaryota</taxon>
        <taxon>Viridiplantae</taxon>
        <taxon>Streptophyta</taxon>
        <taxon>Embryophyta</taxon>
        <taxon>Tracheophyta</taxon>
        <taxon>Spermatophyta</taxon>
        <taxon>Magnoliopsida</taxon>
        <taxon>eudicotyledons</taxon>
        <taxon>Gunneridae</taxon>
        <taxon>Pentapetalae</taxon>
        <taxon>rosids</taxon>
        <taxon>fabids</taxon>
        <taxon>Malpighiales</taxon>
        <taxon>Linaceae</taxon>
        <taxon>Linum</taxon>
    </lineage>
</organism>
<name>A0AAV2FD03_9ROSI</name>
<feature type="region of interest" description="Disordered" evidence="1">
    <location>
        <begin position="129"/>
        <end position="160"/>
    </location>
</feature>
<proteinExistence type="predicted"/>
<dbReference type="AlphaFoldDB" id="A0AAV2FD03"/>
<feature type="region of interest" description="Disordered" evidence="1">
    <location>
        <begin position="1"/>
        <end position="38"/>
    </location>
</feature>